<dbReference type="Pfam" id="PF01833">
    <property type="entry name" value="TIG"/>
    <property type="match status" value="6"/>
</dbReference>
<protein>
    <recommendedName>
        <fullName evidence="2">IPT/TIG domain-containing protein</fullName>
    </recommendedName>
</protein>
<evidence type="ECO:0000313" key="3">
    <source>
        <dbReference type="EMBL" id="EKX44534.1"/>
    </source>
</evidence>
<dbReference type="eggNOG" id="KOG3610">
    <property type="taxonomic scope" value="Eukaryota"/>
</dbReference>
<dbReference type="SUPFAM" id="SSF81296">
    <property type="entry name" value="E set domains"/>
    <property type="match status" value="6"/>
</dbReference>
<keyword evidence="5" id="KW-1185">Reference proteome</keyword>
<evidence type="ECO:0000256" key="1">
    <source>
        <dbReference type="ARBA" id="ARBA00022729"/>
    </source>
</evidence>
<proteinExistence type="predicted"/>
<keyword evidence="1" id="KW-0732">Signal</keyword>
<sequence length="771" mass="83573">MPDRVQVEGNVTLRLMAQGMQLNNNAMLFEYQKVFNLYSFTPQSFLAGYEVNVTIIGSAFMRYSEYQCVLGKHEVRAAWLSSSCLVCKSGIHREASWIALSICTGNISQSCVVMKHKARVSPRPEVQSIKPSNGPSLGGTRLTIFGKYLDLINAKCTFGFADPGIESFGYGFELWEYLGPLTYTFISETTILSASPTYAVLCKNEAITVHGFNFDAKTSSCYMNDMRTTLRLLDQYTAICTLPCLEEFLGRIVLRVCAQGYNCSSSFVNLQTQLSSSPIAISPTRSPLQGGIRIRLDGDFNKDKYSINVSLGQFSVSVTKNRSSNGLYEFFSPPQSVTGVFNFSVRIPGSAFEIGSFALEYYSYAEVTRLIPSCSWLRDSFKLTLVGSNFLDQTHCQVGDFSISGTSFISSSLIICPVAAFHSFKPYAEVEVKLLNDGISSCCYANHSIFYYKQQCLILRVHPAVGGLLGGQSVQLTLSTELDVEGSVVCQFGKIQVSGSMLSSSVVLCVSPPSENAANVSLSITIDGIIVATSSEEYKYVDLGIIISADPSCCISNAGRCIVYQAADLSKPEAVRCLIGNDTALPLSISSTSVTCTVPPASSQGTQMGIMEGTTILSGNGLKYSRSLSWAVHLIQPSSGPFAGGETVSVIGLGFCKHDKWLCRFGAKSVGAKYMTSSLMHCMSPSAPSRSEQWFDGSSVSLVVDSENIPGAKQKFSYRYVTEVHVSSFFPSRVASRVGTSISMIGVEFMSTARIHVLLNGAHAAGCTELQ</sequence>
<name>L1J8V1_GUITC</name>
<dbReference type="Proteomes" id="UP000011087">
    <property type="component" value="Unassembled WGS sequence"/>
</dbReference>
<accession>L1J8V1</accession>
<feature type="domain" description="IPT/TIG" evidence="2">
    <location>
        <begin position="367"/>
        <end position="440"/>
    </location>
</feature>
<reference evidence="4" key="3">
    <citation type="submission" date="2015-06" db="UniProtKB">
        <authorList>
            <consortium name="EnsemblProtists"/>
        </authorList>
    </citation>
    <scope>IDENTIFICATION</scope>
</reference>
<dbReference type="InterPro" id="IPR002909">
    <property type="entry name" value="IPT_dom"/>
</dbReference>
<feature type="domain" description="IPT/TIG" evidence="2">
    <location>
        <begin position="633"/>
        <end position="718"/>
    </location>
</feature>
<reference evidence="3 5" key="1">
    <citation type="journal article" date="2012" name="Nature">
        <title>Algal genomes reveal evolutionary mosaicism and the fate of nucleomorphs.</title>
        <authorList>
            <consortium name="DOE Joint Genome Institute"/>
            <person name="Curtis B.A."/>
            <person name="Tanifuji G."/>
            <person name="Burki F."/>
            <person name="Gruber A."/>
            <person name="Irimia M."/>
            <person name="Maruyama S."/>
            <person name="Arias M.C."/>
            <person name="Ball S.G."/>
            <person name="Gile G.H."/>
            <person name="Hirakawa Y."/>
            <person name="Hopkins J.F."/>
            <person name="Kuo A."/>
            <person name="Rensing S.A."/>
            <person name="Schmutz J."/>
            <person name="Symeonidi A."/>
            <person name="Elias M."/>
            <person name="Eveleigh R.J."/>
            <person name="Herman E.K."/>
            <person name="Klute M.J."/>
            <person name="Nakayama T."/>
            <person name="Obornik M."/>
            <person name="Reyes-Prieto A."/>
            <person name="Armbrust E.V."/>
            <person name="Aves S.J."/>
            <person name="Beiko R.G."/>
            <person name="Coutinho P."/>
            <person name="Dacks J.B."/>
            <person name="Durnford D.G."/>
            <person name="Fast N.M."/>
            <person name="Green B.R."/>
            <person name="Grisdale C.J."/>
            <person name="Hempel F."/>
            <person name="Henrissat B."/>
            <person name="Hoppner M.P."/>
            <person name="Ishida K."/>
            <person name="Kim E."/>
            <person name="Koreny L."/>
            <person name="Kroth P.G."/>
            <person name="Liu Y."/>
            <person name="Malik S.B."/>
            <person name="Maier U.G."/>
            <person name="McRose D."/>
            <person name="Mock T."/>
            <person name="Neilson J.A."/>
            <person name="Onodera N.T."/>
            <person name="Poole A.M."/>
            <person name="Pritham E.J."/>
            <person name="Richards T.A."/>
            <person name="Rocap G."/>
            <person name="Roy S.W."/>
            <person name="Sarai C."/>
            <person name="Schaack S."/>
            <person name="Shirato S."/>
            <person name="Slamovits C.H."/>
            <person name="Spencer D.F."/>
            <person name="Suzuki S."/>
            <person name="Worden A.Z."/>
            <person name="Zauner S."/>
            <person name="Barry K."/>
            <person name="Bell C."/>
            <person name="Bharti A.K."/>
            <person name="Crow J.A."/>
            <person name="Grimwood J."/>
            <person name="Kramer R."/>
            <person name="Lindquist E."/>
            <person name="Lucas S."/>
            <person name="Salamov A."/>
            <person name="McFadden G.I."/>
            <person name="Lane C.E."/>
            <person name="Keeling P.J."/>
            <person name="Gray M.W."/>
            <person name="Grigoriev I.V."/>
            <person name="Archibald J.M."/>
        </authorList>
    </citation>
    <scope>NUCLEOTIDE SEQUENCE</scope>
    <source>
        <strain evidence="3 5">CCMP2712</strain>
    </source>
</reference>
<evidence type="ECO:0000313" key="5">
    <source>
        <dbReference type="Proteomes" id="UP000011087"/>
    </source>
</evidence>
<evidence type="ECO:0000313" key="4">
    <source>
        <dbReference type="EnsemblProtists" id="EKX44534"/>
    </source>
</evidence>
<dbReference type="Gene3D" id="2.60.40.10">
    <property type="entry name" value="Immunoglobulins"/>
    <property type="match status" value="5"/>
</dbReference>
<dbReference type="AlphaFoldDB" id="L1J8V1"/>
<feature type="domain" description="IPT/TIG" evidence="2">
    <location>
        <begin position="546"/>
        <end position="614"/>
    </location>
</feature>
<dbReference type="KEGG" id="gtt:GUITHDRAFT_139761"/>
<gene>
    <name evidence="3" type="ORF">GUITHDRAFT_139761</name>
</gene>
<organism evidence="3">
    <name type="scientific">Guillardia theta (strain CCMP2712)</name>
    <name type="common">Cryptophyte</name>
    <dbReference type="NCBI Taxonomy" id="905079"/>
    <lineage>
        <taxon>Eukaryota</taxon>
        <taxon>Cryptophyceae</taxon>
        <taxon>Pyrenomonadales</taxon>
        <taxon>Geminigeraceae</taxon>
        <taxon>Guillardia</taxon>
    </lineage>
</organism>
<dbReference type="PANTHER" id="PTHR46769">
    <property type="entry name" value="POLYCYSTIC KIDNEY AND HEPATIC DISEASE 1 (AUTOSOMAL RECESSIVE)-LIKE 1"/>
    <property type="match status" value="1"/>
</dbReference>
<dbReference type="STRING" id="905079.L1J8V1"/>
<dbReference type="InterPro" id="IPR014756">
    <property type="entry name" value="Ig_E-set"/>
</dbReference>
<dbReference type="CDD" id="cd00102">
    <property type="entry name" value="IPT"/>
    <property type="match status" value="1"/>
</dbReference>
<feature type="domain" description="IPT/TIG" evidence="2">
    <location>
        <begin position="124"/>
        <end position="159"/>
    </location>
</feature>
<feature type="domain" description="IPT/TIG" evidence="2">
    <location>
        <begin position="190"/>
        <end position="261"/>
    </location>
</feature>
<dbReference type="PANTHER" id="PTHR46769:SF2">
    <property type="entry name" value="FIBROCYSTIN-L ISOFORM 2 PRECURSOR-RELATED"/>
    <property type="match status" value="1"/>
</dbReference>
<dbReference type="InterPro" id="IPR013783">
    <property type="entry name" value="Ig-like_fold"/>
</dbReference>
<dbReference type="EnsemblProtists" id="EKX44534">
    <property type="protein sequence ID" value="EKX44534"/>
    <property type="gene ID" value="GUITHDRAFT_139761"/>
</dbReference>
<feature type="domain" description="IPT/TIG" evidence="2">
    <location>
        <begin position="38"/>
        <end position="106"/>
    </location>
</feature>
<evidence type="ECO:0000259" key="2">
    <source>
        <dbReference type="Pfam" id="PF01833"/>
    </source>
</evidence>
<dbReference type="PaxDb" id="55529-EKX44534"/>
<dbReference type="RefSeq" id="XP_005831514.1">
    <property type="nucleotide sequence ID" value="XM_005831457.1"/>
</dbReference>
<dbReference type="EMBL" id="JH993004">
    <property type="protein sequence ID" value="EKX44534.1"/>
    <property type="molecule type" value="Genomic_DNA"/>
</dbReference>
<dbReference type="HOGENOM" id="CLU_362685_0_0_1"/>
<dbReference type="InterPro" id="IPR052387">
    <property type="entry name" value="Fibrocystin"/>
</dbReference>
<reference evidence="5" key="2">
    <citation type="submission" date="2012-11" db="EMBL/GenBank/DDBJ databases">
        <authorList>
            <person name="Kuo A."/>
            <person name="Curtis B.A."/>
            <person name="Tanifuji G."/>
            <person name="Burki F."/>
            <person name="Gruber A."/>
            <person name="Irimia M."/>
            <person name="Maruyama S."/>
            <person name="Arias M.C."/>
            <person name="Ball S.G."/>
            <person name="Gile G.H."/>
            <person name="Hirakawa Y."/>
            <person name="Hopkins J.F."/>
            <person name="Rensing S.A."/>
            <person name="Schmutz J."/>
            <person name="Symeonidi A."/>
            <person name="Elias M."/>
            <person name="Eveleigh R.J."/>
            <person name="Herman E.K."/>
            <person name="Klute M.J."/>
            <person name="Nakayama T."/>
            <person name="Obornik M."/>
            <person name="Reyes-Prieto A."/>
            <person name="Armbrust E.V."/>
            <person name="Aves S.J."/>
            <person name="Beiko R.G."/>
            <person name="Coutinho P."/>
            <person name="Dacks J.B."/>
            <person name="Durnford D.G."/>
            <person name="Fast N.M."/>
            <person name="Green B.R."/>
            <person name="Grisdale C."/>
            <person name="Hempe F."/>
            <person name="Henrissat B."/>
            <person name="Hoppner M.P."/>
            <person name="Ishida K.-I."/>
            <person name="Kim E."/>
            <person name="Koreny L."/>
            <person name="Kroth P.G."/>
            <person name="Liu Y."/>
            <person name="Malik S.-B."/>
            <person name="Maier U.G."/>
            <person name="McRose D."/>
            <person name="Mock T."/>
            <person name="Neilson J.A."/>
            <person name="Onodera N.T."/>
            <person name="Poole A.M."/>
            <person name="Pritham E.J."/>
            <person name="Richards T.A."/>
            <person name="Rocap G."/>
            <person name="Roy S.W."/>
            <person name="Sarai C."/>
            <person name="Schaack S."/>
            <person name="Shirato S."/>
            <person name="Slamovits C.H."/>
            <person name="Spencer D.F."/>
            <person name="Suzuki S."/>
            <person name="Worden A.Z."/>
            <person name="Zauner S."/>
            <person name="Barry K."/>
            <person name="Bell C."/>
            <person name="Bharti A.K."/>
            <person name="Crow J.A."/>
            <person name="Grimwood J."/>
            <person name="Kramer R."/>
            <person name="Lindquist E."/>
            <person name="Lucas S."/>
            <person name="Salamov A."/>
            <person name="McFadden G.I."/>
            <person name="Lane C.E."/>
            <person name="Keeling P.J."/>
            <person name="Gray M.W."/>
            <person name="Grigoriev I.V."/>
            <person name="Archibald J.M."/>
        </authorList>
    </citation>
    <scope>NUCLEOTIDE SEQUENCE</scope>
    <source>
        <strain evidence="5">CCMP2712</strain>
    </source>
</reference>
<dbReference type="GeneID" id="17301098"/>